<organism evidence="12 13">
    <name type="scientific">Rhizopus microsporus ATCC 52813</name>
    <dbReference type="NCBI Taxonomy" id="1340429"/>
    <lineage>
        <taxon>Eukaryota</taxon>
        <taxon>Fungi</taxon>
        <taxon>Fungi incertae sedis</taxon>
        <taxon>Mucoromycota</taxon>
        <taxon>Mucoromycotina</taxon>
        <taxon>Mucoromycetes</taxon>
        <taxon>Mucorales</taxon>
        <taxon>Mucorineae</taxon>
        <taxon>Rhizopodaceae</taxon>
        <taxon>Rhizopus</taxon>
    </lineage>
</organism>
<feature type="domain" description="CSC1/OSCA1-like N-terminal transmembrane" evidence="10">
    <location>
        <begin position="89"/>
        <end position="233"/>
    </location>
</feature>
<reference evidence="12 13" key="1">
    <citation type="journal article" date="2016" name="Proc. Natl. Acad. Sci. U.S.A.">
        <title>Lipid metabolic changes in an early divergent fungus govern the establishment of a mutualistic symbiosis with endobacteria.</title>
        <authorList>
            <person name="Lastovetsky O.A."/>
            <person name="Gaspar M.L."/>
            <person name="Mondo S.J."/>
            <person name="LaButti K.M."/>
            <person name="Sandor L."/>
            <person name="Grigoriev I.V."/>
            <person name="Henry S.A."/>
            <person name="Pawlowska T.E."/>
        </authorList>
    </citation>
    <scope>NUCLEOTIDE SEQUENCE [LARGE SCALE GENOMIC DNA]</scope>
    <source>
        <strain evidence="12 13">ATCC 52813</strain>
    </source>
</reference>
<comment type="similarity">
    <text evidence="2">Belongs to the CSC1 (TC 1.A.17) family.</text>
</comment>
<protein>
    <submittedName>
        <fullName evidence="12">DUF221-domain-containing protein</fullName>
    </submittedName>
</protein>
<dbReference type="PANTHER" id="PTHR13018">
    <property type="entry name" value="PROBABLE MEMBRANE PROTEIN DUF221-RELATED"/>
    <property type="match status" value="1"/>
</dbReference>
<feature type="region of interest" description="Disordered" evidence="7">
    <location>
        <begin position="846"/>
        <end position="901"/>
    </location>
</feature>
<keyword evidence="3" id="KW-0813">Transport</keyword>
<evidence type="ECO:0000313" key="12">
    <source>
        <dbReference type="EMBL" id="PHZ15350.1"/>
    </source>
</evidence>
<feature type="transmembrane region" description="Helical" evidence="8">
    <location>
        <begin position="509"/>
        <end position="535"/>
    </location>
</feature>
<dbReference type="PANTHER" id="PTHR13018:SF5">
    <property type="entry name" value="RE44586P"/>
    <property type="match status" value="1"/>
</dbReference>
<feature type="compositionally biased region" description="Basic and acidic residues" evidence="7">
    <location>
        <begin position="1040"/>
        <end position="1058"/>
    </location>
</feature>
<feature type="transmembrane region" description="Helical" evidence="8">
    <location>
        <begin position="88"/>
        <end position="109"/>
    </location>
</feature>
<evidence type="ECO:0000256" key="6">
    <source>
        <dbReference type="ARBA" id="ARBA00023136"/>
    </source>
</evidence>
<dbReference type="GeneID" id="35445716"/>
<gene>
    <name evidence="12" type="ORF">RHIMIDRAFT_311416</name>
</gene>
<feature type="transmembrane region" description="Helical" evidence="8">
    <location>
        <begin position="712"/>
        <end position="731"/>
    </location>
</feature>
<feature type="compositionally biased region" description="Polar residues" evidence="7">
    <location>
        <begin position="1059"/>
        <end position="1080"/>
    </location>
</feature>
<dbReference type="InterPro" id="IPR003864">
    <property type="entry name" value="CSC1/OSCA1-like_7TM"/>
</dbReference>
<dbReference type="GO" id="GO:0005886">
    <property type="term" value="C:plasma membrane"/>
    <property type="evidence" value="ECO:0007669"/>
    <property type="project" value="TreeGrafter"/>
</dbReference>
<proteinExistence type="inferred from homology"/>
<dbReference type="AlphaFoldDB" id="A0A2G4T2V2"/>
<feature type="compositionally biased region" description="Basic and acidic residues" evidence="7">
    <location>
        <begin position="1196"/>
        <end position="1216"/>
    </location>
</feature>
<dbReference type="InterPro" id="IPR032880">
    <property type="entry name" value="CSC1/OSCA1-like_N"/>
</dbReference>
<dbReference type="Pfam" id="PF13967">
    <property type="entry name" value="RSN1_TM"/>
    <property type="match status" value="1"/>
</dbReference>
<dbReference type="EMBL" id="KZ303844">
    <property type="protein sequence ID" value="PHZ15350.1"/>
    <property type="molecule type" value="Genomic_DNA"/>
</dbReference>
<name>A0A2G4T2V2_RHIZD</name>
<keyword evidence="5 8" id="KW-1133">Transmembrane helix</keyword>
<evidence type="ECO:0000256" key="8">
    <source>
        <dbReference type="SAM" id="Phobius"/>
    </source>
</evidence>
<dbReference type="InterPro" id="IPR027815">
    <property type="entry name" value="CSC1/OSCA1-like_cyt"/>
</dbReference>
<dbReference type="STRING" id="1340429.A0A2G4T2V2"/>
<evidence type="ECO:0000256" key="5">
    <source>
        <dbReference type="ARBA" id="ARBA00022989"/>
    </source>
</evidence>
<feature type="compositionally biased region" description="Basic and acidic residues" evidence="7">
    <location>
        <begin position="997"/>
        <end position="1006"/>
    </location>
</feature>
<feature type="transmembrane region" description="Helical" evidence="8">
    <location>
        <begin position="158"/>
        <end position="186"/>
    </location>
</feature>
<dbReference type="Pfam" id="PF14703">
    <property type="entry name" value="PHM7_cyt"/>
    <property type="match status" value="1"/>
</dbReference>
<keyword evidence="4 8" id="KW-0812">Transmembrane</keyword>
<evidence type="ECO:0000256" key="1">
    <source>
        <dbReference type="ARBA" id="ARBA00004141"/>
    </source>
</evidence>
<evidence type="ECO:0000256" key="3">
    <source>
        <dbReference type="ARBA" id="ARBA00022448"/>
    </source>
</evidence>
<feature type="transmembrane region" description="Helical" evidence="8">
    <location>
        <begin position="555"/>
        <end position="579"/>
    </location>
</feature>
<dbReference type="Pfam" id="PF02714">
    <property type="entry name" value="RSN1_7TM"/>
    <property type="match status" value="1"/>
</dbReference>
<comment type="subcellular location">
    <subcellularLocation>
        <location evidence="1">Membrane</location>
        <topology evidence="1">Multi-pass membrane protein</topology>
    </subcellularLocation>
</comment>
<keyword evidence="13" id="KW-1185">Reference proteome</keyword>
<keyword evidence="6 8" id="KW-0472">Membrane</keyword>
<feature type="compositionally biased region" description="Basic and acidic residues" evidence="7">
    <location>
        <begin position="1128"/>
        <end position="1148"/>
    </location>
</feature>
<evidence type="ECO:0000256" key="2">
    <source>
        <dbReference type="ARBA" id="ARBA00007779"/>
    </source>
</evidence>
<evidence type="ECO:0000256" key="4">
    <source>
        <dbReference type="ARBA" id="ARBA00022692"/>
    </source>
</evidence>
<dbReference type="GO" id="GO:0005227">
    <property type="term" value="F:calcium-activated cation channel activity"/>
    <property type="evidence" value="ECO:0007669"/>
    <property type="project" value="InterPro"/>
</dbReference>
<feature type="transmembrane region" description="Helical" evidence="8">
    <location>
        <begin position="802"/>
        <end position="822"/>
    </location>
</feature>
<dbReference type="Proteomes" id="UP000242254">
    <property type="component" value="Unassembled WGS sequence"/>
</dbReference>
<feature type="transmembrane region" description="Helical" evidence="8">
    <location>
        <begin position="213"/>
        <end position="231"/>
    </location>
</feature>
<dbReference type="RefSeq" id="XP_023469058.1">
    <property type="nucleotide sequence ID" value="XM_023614727.1"/>
</dbReference>
<feature type="compositionally biased region" description="Acidic residues" evidence="7">
    <location>
        <begin position="851"/>
        <end position="865"/>
    </location>
</feature>
<evidence type="ECO:0000259" key="9">
    <source>
        <dbReference type="Pfam" id="PF02714"/>
    </source>
</evidence>
<dbReference type="InterPro" id="IPR045122">
    <property type="entry name" value="Csc1-like"/>
</dbReference>
<evidence type="ECO:0000259" key="11">
    <source>
        <dbReference type="Pfam" id="PF14703"/>
    </source>
</evidence>
<feature type="transmembrane region" description="Helical" evidence="8">
    <location>
        <begin position="620"/>
        <end position="643"/>
    </location>
</feature>
<feature type="domain" description="CSC1/OSCA1-like 7TM region" evidence="9">
    <location>
        <begin position="507"/>
        <end position="797"/>
    </location>
</feature>
<evidence type="ECO:0000313" key="13">
    <source>
        <dbReference type="Proteomes" id="UP000242254"/>
    </source>
</evidence>
<feature type="region of interest" description="Disordered" evidence="7">
    <location>
        <begin position="997"/>
        <end position="1028"/>
    </location>
</feature>
<feature type="transmembrane region" description="Helical" evidence="8">
    <location>
        <begin position="663"/>
        <end position="691"/>
    </location>
</feature>
<accession>A0A2G4T2V2</accession>
<feature type="transmembrane region" description="Helical" evidence="8">
    <location>
        <begin position="776"/>
        <end position="796"/>
    </location>
</feature>
<feature type="domain" description="CSC1/OSCA1-like cytosolic" evidence="11">
    <location>
        <begin position="255"/>
        <end position="495"/>
    </location>
</feature>
<feature type="region of interest" description="Disordered" evidence="7">
    <location>
        <begin position="351"/>
        <end position="373"/>
    </location>
</feature>
<sequence length="1230" mass="138477">MSLTASVTGPSPTSFIPSTTSSIYSIPTSLSSVNGSSIITSSPTVFTSTNNTIPTSTITTATSTTTPGSIFPGGEKFFNTQNPSKPSIQFGICAVAGLVFFIAFCFLRVRLPVMFAPRKNMKRHKPPELSNSFFGWIIPVLKASTEEMLLNVGLDAVLMLHFLVMAMKIFGLCSIFGVIVLIPISATAKNNEKSMSDIEKISITHTEDGDLRLIAFLVFTYFVTIVTLYYLTQSYYNYVYLHAKYMLNQSKQMVSRSVIITGIPERLRSDQALAEYYENLGIGPVESCYVVRTVHQLDKLIKQRASALTKLEKAYAKYWGNPCRIPGYDPDIILDDVEMYKKVLDLAEKRNDSSSSSSDSEVEDENGNKQKKKPFALRLTKKNTWKRAVNTTFFKGLIDPLEQEKRSKRPTVRTGFLGLFGQKIDAIEYYTVLFDNLDKMVAEKRRSPHYEMTNVAFVTFEHMSSAVIASQIAIHPEPFACRTILAYEPRDVLWSSVAIRGRERIIREIIVWAITIALVIFWFVPVTILSSLLSLETLKRVIPKLAKAIEGNEALKGFVSSFVTTVALNIVTSVLPLIFDGRVITKTQAQQTNKMIIIALGYYQGLRSRSAIAESTFSKYFFFLVFFTLITFTLANASMQTVIDFANNPTSIPERLADTLPNIAPFFINYVILQGFLLMPMNLLLLGALIVRGFYHAFICKTPRDHAENRAPWSFNYGTGYPVPLLVFIIVLEYSCISPIIMVFGAIYFCFTYVVYKYQFLYVYFRPYEAAGRLWIMTVPRIIFGLVLFQLTMTGYFVLRKFIALGATCAPLIAITILYKFILDRAFLKNARNLPMQLLRDNMQKLPDVVDPSDDDDDDDDDDDNYTQQQQLKEADHSKNKNNDTTGTNSTEKVDREKQMVRNKWKTAALSAVQLRVKPKEEEQTSPEASAVSIVRPRHRKVVLDEDDYEAVPDKLTDYRQPPMQLNPGLLDTGLKRYGNPWIVGILPQLWLPMKEPDKAHKEGKAQSKRKRASDAFNRRSEGGGTLAQHLAEVLRRMEMEAKRKEKKPDEKNEDDNKSSSGQDNQQRTKIAQETAQMTAASLAGHSPNNKTSALRTLFKMGALKKQGPKATADAQIDEVAMSPVEPQHQDPLEALEKGSPVRHDSSESKASAAKSVHATYYHHPERRRHHSENTAHATPSRPEAHHSGVSSPAAFHDESLTDDEHVEDHGEERLPTKRLSSVPLIDRSK</sequence>
<feature type="compositionally biased region" description="Basic and acidic residues" evidence="7">
    <location>
        <begin position="1013"/>
        <end position="1022"/>
    </location>
</feature>
<feature type="transmembrane region" description="Helical" evidence="8">
    <location>
        <begin position="737"/>
        <end position="756"/>
    </location>
</feature>
<feature type="compositionally biased region" description="Basic and acidic residues" evidence="7">
    <location>
        <begin position="873"/>
        <end position="882"/>
    </location>
</feature>
<feature type="region of interest" description="Disordered" evidence="7">
    <location>
        <begin position="1040"/>
        <end position="1230"/>
    </location>
</feature>
<evidence type="ECO:0000259" key="10">
    <source>
        <dbReference type="Pfam" id="PF13967"/>
    </source>
</evidence>
<evidence type="ECO:0000256" key="7">
    <source>
        <dbReference type="SAM" id="MobiDB-lite"/>
    </source>
</evidence>